<accession>A0A7K4E8H6</accession>
<organism evidence="2 3">
    <name type="scientific">Pseudomonas bharatica CSV86</name>
    <dbReference type="NCBI Taxonomy" id="1005395"/>
    <lineage>
        <taxon>Bacteria</taxon>
        <taxon>Pseudomonadati</taxon>
        <taxon>Pseudomonadota</taxon>
        <taxon>Gammaproteobacteria</taxon>
        <taxon>Pseudomonadales</taxon>
        <taxon>Pseudomonadaceae</taxon>
        <taxon>Pseudomonas</taxon>
        <taxon>Pseudomonas bharatica</taxon>
    </lineage>
</organism>
<proteinExistence type="predicted"/>
<evidence type="ECO:0000256" key="1">
    <source>
        <dbReference type="SAM" id="MobiDB-lite"/>
    </source>
</evidence>
<dbReference type="EMBL" id="AMWJ02000001">
    <property type="protein sequence ID" value="NNJ13984.1"/>
    <property type="molecule type" value="Genomic_DNA"/>
</dbReference>
<keyword evidence="3" id="KW-1185">Reference proteome</keyword>
<evidence type="ECO:0000313" key="2">
    <source>
        <dbReference type="EMBL" id="NNJ13984.1"/>
    </source>
</evidence>
<sequence>MNRPPASRWWWPRCLTCRVCPSRSTVINSAGTGHRPEGQGQRRPADRRTAAAQGADRGGLRPGRAAHRCAELGDHQPHHPPGVQAWRNEPGHRPGQCGDPPGARRQSAGAAVAGQFRGRRGRAAVIVGDRFVHRAGGGCALSPGPWRRRPARWAWRWIRWRVWRVGGGRGGGGGFGGGGGSFGGGGSSGSW</sequence>
<evidence type="ECO:0000313" key="3">
    <source>
        <dbReference type="Proteomes" id="UP000010448"/>
    </source>
</evidence>
<comment type="caution">
    <text evidence="2">The sequence shown here is derived from an EMBL/GenBank/DDBJ whole genome shotgun (WGS) entry which is preliminary data.</text>
</comment>
<dbReference type="AlphaFoldDB" id="A0A7K4E8H6"/>
<dbReference type="Proteomes" id="UP000010448">
    <property type="component" value="Unassembled WGS sequence"/>
</dbReference>
<feature type="compositionally biased region" description="Basic and acidic residues" evidence="1">
    <location>
        <begin position="68"/>
        <end position="77"/>
    </location>
</feature>
<protein>
    <submittedName>
        <fullName evidence="2">Uncharacterized protein</fullName>
    </submittedName>
</protein>
<name>A0A7K4E8H6_9PSED</name>
<feature type="region of interest" description="Disordered" evidence="1">
    <location>
        <begin position="25"/>
        <end position="107"/>
    </location>
</feature>
<feature type="region of interest" description="Disordered" evidence="1">
    <location>
        <begin position="170"/>
        <end position="191"/>
    </location>
</feature>
<reference evidence="2 3" key="1">
    <citation type="journal article" date="2013" name="Genome Announc.">
        <title>Genome Sequence of Naphthalene-Degrading Soil Bacterium Pseudomonas putida CSV86.</title>
        <authorList>
            <person name="Phale P.S."/>
            <person name="Paliwal V."/>
            <person name="Raju S.C."/>
            <person name="Modak A."/>
            <person name="Purohit H.J."/>
        </authorList>
    </citation>
    <scope>NUCLEOTIDE SEQUENCE [LARGE SCALE GENOMIC DNA]</scope>
    <source>
        <strain evidence="2 3">CSV86</strain>
    </source>
</reference>
<gene>
    <name evidence="2" type="ORF">CSV86_001195</name>
</gene>